<dbReference type="Gene3D" id="3.40.50.720">
    <property type="entry name" value="NAD(P)-binding Rossmann-like Domain"/>
    <property type="match status" value="1"/>
</dbReference>
<dbReference type="EMBL" id="DVMQ01000002">
    <property type="protein sequence ID" value="HIU23351.1"/>
    <property type="molecule type" value="Genomic_DNA"/>
</dbReference>
<evidence type="ECO:0000256" key="1">
    <source>
        <dbReference type="ARBA" id="ARBA00006484"/>
    </source>
</evidence>
<gene>
    <name evidence="3" type="ORF">IAD17_00245</name>
</gene>
<reference evidence="3" key="1">
    <citation type="submission" date="2020-10" db="EMBL/GenBank/DDBJ databases">
        <authorList>
            <person name="Gilroy R."/>
        </authorList>
    </citation>
    <scope>NUCLEOTIDE SEQUENCE</scope>
    <source>
        <strain evidence="3">ChiHjej12B11-29160</strain>
    </source>
</reference>
<dbReference type="AlphaFoldDB" id="A0A9D1HVK0"/>
<dbReference type="PANTHER" id="PTHR43639">
    <property type="entry name" value="OXIDOREDUCTASE, SHORT-CHAIN DEHYDROGENASE/REDUCTASE FAMILY (AFU_ORTHOLOGUE AFUA_5G02870)"/>
    <property type="match status" value="1"/>
</dbReference>
<sequence length="98" mass="10079">MQAVIYGISKAGLNYTVRLLASAGAADSVRVNAVSPGITKTDILAQAPEEVVAQTISTVPMKKMAMPKELAEAALFLVSDSAGSITGQVLCVDNGQTL</sequence>
<dbReference type="SUPFAM" id="SSF51735">
    <property type="entry name" value="NAD(P)-binding Rossmann-fold domains"/>
    <property type="match status" value="1"/>
</dbReference>
<proteinExistence type="inferred from homology"/>
<protein>
    <submittedName>
        <fullName evidence="3">SDR family oxidoreductase</fullName>
    </submittedName>
</protein>
<dbReference type="Pfam" id="PF13561">
    <property type="entry name" value="adh_short_C2"/>
    <property type="match status" value="1"/>
</dbReference>
<reference evidence="3" key="2">
    <citation type="journal article" date="2021" name="PeerJ">
        <title>Extensive microbial diversity within the chicken gut microbiome revealed by metagenomics and culture.</title>
        <authorList>
            <person name="Gilroy R."/>
            <person name="Ravi A."/>
            <person name="Getino M."/>
            <person name="Pursley I."/>
            <person name="Horton D.L."/>
            <person name="Alikhan N.F."/>
            <person name="Baker D."/>
            <person name="Gharbi K."/>
            <person name="Hall N."/>
            <person name="Watson M."/>
            <person name="Adriaenssens E.M."/>
            <person name="Foster-Nyarko E."/>
            <person name="Jarju S."/>
            <person name="Secka A."/>
            <person name="Antonio M."/>
            <person name="Oren A."/>
            <person name="Chaudhuri R.R."/>
            <person name="La Ragione R."/>
            <person name="Hildebrand F."/>
            <person name="Pallen M.J."/>
        </authorList>
    </citation>
    <scope>NUCLEOTIDE SEQUENCE</scope>
    <source>
        <strain evidence="3">ChiHjej12B11-29160</strain>
    </source>
</reference>
<comment type="similarity">
    <text evidence="1">Belongs to the short-chain dehydrogenases/reductases (SDR) family.</text>
</comment>
<accession>A0A9D1HVK0</accession>
<name>A0A9D1HVK0_9ACTN</name>
<evidence type="ECO:0000313" key="3">
    <source>
        <dbReference type="EMBL" id="HIU23351.1"/>
    </source>
</evidence>
<evidence type="ECO:0000256" key="2">
    <source>
        <dbReference type="ARBA" id="ARBA00023002"/>
    </source>
</evidence>
<dbReference type="GO" id="GO:0016491">
    <property type="term" value="F:oxidoreductase activity"/>
    <property type="evidence" value="ECO:0007669"/>
    <property type="project" value="UniProtKB-KW"/>
</dbReference>
<keyword evidence="2" id="KW-0560">Oxidoreductase</keyword>
<organism evidence="3 4">
    <name type="scientific">Candidatus Coprovicinus avistercoris</name>
    <dbReference type="NCBI Taxonomy" id="2840754"/>
    <lineage>
        <taxon>Bacteria</taxon>
        <taxon>Bacillati</taxon>
        <taxon>Actinomycetota</taxon>
        <taxon>Coriobacteriia</taxon>
        <taxon>Coriobacteriales</taxon>
        <taxon>Coriobacteriaceae</taxon>
        <taxon>Coriobacteriaceae incertae sedis</taxon>
        <taxon>Candidatus Coprovicinus</taxon>
    </lineage>
</organism>
<dbReference type="InterPro" id="IPR002347">
    <property type="entry name" value="SDR_fam"/>
</dbReference>
<evidence type="ECO:0000313" key="4">
    <source>
        <dbReference type="Proteomes" id="UP000824078"/>
    </source>
</evidence>
<dbReference type="Proteomes" id="UP000824078">
    <property type="component" value="Unassembled WGS sequence"/>
</dbReference>
<dbReference type="PANTHER" id="PTHR43639:SF1">
    <property type="entry name" value="SHORT-CHAIN DEHYDROGENASE_REDUCTASE FAMILY PROTEIN"/>
    <property type="match status" value="1"/>
</dbReference>
<dbReference type="PRINTS" id="PR00081">
    <property type="entry name" value="GDHRDH"/>
</dbReference>
<comment type="caution">
    <text evidence="3">The sequence shown here is derived from an EMBL/GenBank/DDBJ whole genome shotgun (WGS) entry which is preliminary data.</text>
</comment>
<dbReference type="InterPro" id="IPR036291">
    <property type="entry name" value="NAD(P)-bd_dom_sf"/>
</dbReference>